<dbReference type="CDD" id="cd01472">
    <property type="entry name" value="vWA_collagen"/>
    <property type="match status" value="1"/>
</dbReference>
<feature type="compositionally biased region" description="Polar residues" evidence="5">
    <location>
        <begin position="1422"/>
        <end position="1440"/>
    </location>
</feature>
<evidence type="ECO:0000256" key="1">
    <source>
        <dbReference type="ARBA" id="ARBA00004141"/>
    </source>
</evidence>
<feature type="compositionally biased region" description="Polar residues" evidence="5">
    <location>
        <begin position="686"/>
        <end position="697"/>
    </location>
</feature>
<evidence type="ECO:0000256" key="4">
    <source>
        <dbReference type="ARBA" id="ARBA00023136"/>
    </source>
</evidence>
<evidence type="ECO:0000256" key="6">
    <source>
        <dbReference type="SAM" id="Phobius"/>
    </source>
</evidence>
<evidence type="ECO:0000256" key="5">
    <source>
        <dbReference type="SAM" id="MobiDB-lite"/>
    </source>
</evidence>
<evidence type="ECO:0008006" key="11">
    <source>
        <dbReference type="Google" id="ProtNLM"/>
    </source>
</evidence>
<dbReference type="InterPro" id="IPR050525">
    <property type="entry name" value="ECM_Assembly_Org"/>
</dbReference>
<dbReference type="PANTHER" id="PTHR24020">
    <property type="entry name" value="COLLAGEN ALPHA"/>
    <property type="match status" value="1"/>
</dbReference>
<dbReference type="InterPro" id="IPR023346">
    <property type="entry name" value="Lysozyme-like_dom_sf"/>
</dbReference>
<dbReference type="Pfam" id="PF00092">
    <property type="entry name" value="VWA"/>
    <property type="match status" value="1"/>
</dbReference>
<evidence type="ECO:0000256" key="3">
    <source>
        <dbReference type="ARBA" id="ARBA00022989"/>
    </source>
</evidence>
<keyword evidence="4 6" id="KW-0472">Membrane</keyword>
<dbReference type="InterPro" id="IPR000832">
    <property type="entry name" value="GPCR_2_secretin-like"/>
</dbReference>
<evidence type="ECO:0000259" key="8">
    <source>
        <dbReference type="PROSITE" id="PS50261"/>
    </source>
</evidence>
<evidence type="ECO:0000313" key="9">
    <source>
        <dbReference type="EMBL" id="CAH3144807.1"/>
    </source>
</evidence>
<dbReference type="EMBL" id="CALNXJ010000039">
    <property type="protein sequence ID" value="CAH3144807.1"/>
    <property type="molecule type" value="Genomic_DNA"/>
</dbReference>
<feature type="domain" description="VWFA" evidence="7">
    <location>
        <begin position="276"/>
        <end position="457"/>
    </location>
</feature>
<dbReference type="Gene3D" id="3.40.50.410">
    <property type="entry name" value="von Willebrand factor, type A domain"/>
    <property type="match status" value="1"/>
</dbReference>
<feature type="compositionally biased region" description="Basic and acidic residues" evidence="5">
    <location>
        <begin position="1391"/>
        <end position="1417"/>
    </location>
</feature>
<dbReference type="GO" id="GO:0004930">
    <property type="term" value="F:G protein-coupled receptor activity"/>
    <property type="evidence" value="ECO:0007669"/>
    <property type="project" value="InterPro"/>
</dbReference>
<dbReference type="InterPro" id="IPR036465">
    <property type="entry name" value="vWFA_dom_sf"/>
</dbReference>
<feature type="transmembrane region" description="Helical" evidence="6">
    <location>
        <begin position="1200"/>
        <end position="1221"/>
    </location>
</feature>
<feature type="compositionally biased region" description="Basic and acidic residues" evidence="5">
    <location>
        <begin position="731"/>
        <end position="746"/>
    </location>
</feature>
<feature type="region of interest" description="Disordered" evidence="5">
    <location>
        <begin position="885"/>
        <end position="916"/>
    </location>
</feature>
<keyword evidence="3 6" id="KW-1133">Transmembrane helix</keyword>
<feature type="compositionally biased region" description="Basic and acidic residues" evidence="5">
    <location>
        <begin position="891"/>
        <end position="905"/>
    </location>
</feature>
<evidence type="ECO:0000313" key="10">
    <source>
        <dbReference type="Proteomes" id="UP001159428"/>
    </source>
</evidence>
<feature type="compositionally biased region" description="Basic residues" evidence="5">
    <location>
        <begin position="1490"/>
        <end position="1502"/>
    </location>
</feature>
<feature type="compositionally biased region" description="Polar residues" evidence="5">
    <location>
        <begin position="704"/>
        <end position="714"/>
    </location>
</feature>
<feature type="transmembrane region" description="Helical" evidence="6">
    <location>
        <begin position="1233"/>
        <end position="1255"/>
    </location>
</feature>
<dbReference type="SUPFAM" id="SSF53955">
    <property type="entry name" value="Lysozyme-like"/>
    <property type="match status" value="1"/>
</dbReference>
<keyword evidence="2 6" id="KW-0812">Transmembrane</keyword>
<feature type="compositionally biased region" description="Basic and acidic residues" evidence="5">
    <location>
        <begin position="961"/>
        <end position="980"/>
    </location>
</feature>
<dbReference type="GO" id="GO:0016020">
    <property type="term" value="C:membrane"/>
    <property type="evidence" value="ECO:0007669"/>
    <property type="project" value="UniProtKB-SubCell"/>
</dbReference>
<dbReference type="PRINTS" id="PR00453">
    <property type="entry name" value="VWFADOMAIN"/>
</dbReference>
<feature type="transmembrane region" description="Helical" evidence="6">
    <location>
        <begin position="1078"/>
        <end position="1099"/>
    </location>
</feature>
<dbReference type="GO" id="GO:0007166">
    <property type="term" value="P:cell surface receptor signaling pathway"/>
    <property type="evidence" value="ECO:0007669"/>
    <property type="project" value="InterPro"/>
</dbReference>
<dbReference type="Gene3D" id="1.20.1070.10">
    <property type="entry name" value="Rhodopsin 7-helix transmembrane proteins"/>
    <property type="match status" value="1"/>
</dbReference>
<feature type="transmembrane region" description="Helical" evidence="6">
    <location>
        <begin position="1119"/>
        <end position="1136"/>
    </location>
</feature>
<name>A0AAU9XD59_9CNID</name>
<dbReference type="PROSITE" id="PS50234">
    <property type="entry name" value="VWFA"/>
    <property type="match status" value="1"/>
</dbReference>
<organism evidence="9 10">
    <name type="scientific">Pocillopora meandrina</name>
    <dbReference type="NCBI Taxonomy" id="46732"/>
    <lineage>
        <taxon>Eukaryota</taxon>
        <taxon>Metazoa</taxon>
        <taxon>Cnidaria</taxon>
        <taxon>Anthozoa</taxon>
        <taxon>Hexacorallia</taxon>
        <taxon>Scleractinia</taxon>
        <taxon>Astrocoeniina</taxon>
        <taxon>Pocilloporidae</taxon>
        <taxon>Pocillopora</taxon>
    </lineage>
</organism>
<accession>A0AAU9XD59</accession>
<feature type="region of interest" description="Disordered" evidence="5">
    <location>
        <begin position="950"/>
        <end position="980"/>
    </location>
</feature>
<proteinExistence type="predicted"/>
<dbReference type="InterPro" id="IPR002035">
    <property type="entry name" value="VWF_A"/>
</dbReference>
<comment type="subcellular location">
    <subcellularLocation>
        <location evidence="1">Membrane</location>
        <topology evidence="1">Multi-pass membrane protein</topology>
    </subcellularLocation>
</comment>
<feature type="region of interest" description="Disordered" evidence="5">
    <location>
        <begin position="684"/>
        <end position="754"/>
    </location>
</feature>
<sequence length="1502" mass="168202">MEARDCPGATLRNSTLNDQKLVCCILDTTLVPSVPQNINVSFEAYLNLVGETTRTRALYPFYMEALNIANMSSKHEIAAFTAQILYQTSGMLYSEENSDGEKYKGKESLGNTRASDARKYISRGFLPLIGKHMYQLVKTSLDIEITQKPEMVALPSVGFRVAAWLWLNGYSSADNSSLPTGGLRKLYNGTEYSFAELSMKIQESNNGIESLFRYWRHALKVVDIPCPPEGNGPRCTVDNRNGRCKLVKSCKGEYSASGCLTPSPITCCLDCQNAIDLVFVLDSSGSVNPTNFQIGLQFIIKVCQYFDISYPLGTRVAVITYTNSPTIIFHFNTFIRKQDVLNAIAAIQYQGGGTRTDLALSEAYTKLFENPDNGVRPKELGVPRVLVLLTDGRTSSGTDSIIQPSNLLRNEGVNIFVIGIGPRINKDELDIIASDPDSDHVILPKSFEEINTLVENIQEASCYEPALLDEGKEVGSSINENAVRYFKYDLFNKTRIKTLFLKTTLGQADIAVSTSNRNPRNNRINLGSCEPHEDNKLSDISRLWKLEELQKDTFCNATSDGGCTKPRFVSKDEFIEEGMVIYVKMCSTRWFYVSLEGINKTNTFNLTLFKDLIRTKEKLNITVDTSRNDTTFPIPKRVYAGAAAAAVGTAATVAAVVTLSCAKEFEVKSSAKIKKKKRKECETATDRNCNSTVNQGFQEDDEIQPNTKNRSSLTPLMEIDDLQSNSSRGSTKKETDAELTKSEKFKRGNFHSTGQGKSCVVEVREEQMIQQNSSCLNEDPRTRKVSLVSSMIYDLQRKDTFTETTETSTFQRRGTSQQWDKSRLERQVTSTNVSVSVFQSKFQEGKISYGQDKVRKMGLDAMKRNCDLLLTGIGDTRNAKAKQTDSVAQNKFKDKSKCSDDDPKIDTNGVTADDGSVQHSKKSKLIQEMDTETGTTCCFQWLPSLSHNKVKKSSEAEDLSELEKNERRETTKDETGEHIRNGEKEKVSLLSRLNSKLTKRKILAVMCPCFTYLILKGESKEKGANDEMRQDDMHRQEMRDSRFERDMQMSQTFCVLLSQLLFILGADARDDKITCAVVAITMNYLSLVTLCWLIVQALYLFNFTRARESEEKQHMKKKLYFGGAWGLPLFAVFFLASKYETYSKHPHCWISFADTVSWSVATPIITLGMVQVILIILLAKALVTYRKSDKTEENDYKKNIIKSGIQTVVCITISVVLTWLLGSLSLNIDRDVYHTFFSIFNAMQGVAFFLFYVLLNAEVRQLILSAWEWKNSSAVTPFDDHEAIEIEEEKEKDKKKGKNKPAGKENSAQDGKQKRLENKPNEAAMSTIQMVTEAASDSKSKNKGNSSDTKPDVQGKTRKYEGMICATVERSPRKLPPIEPNKKTTTTSKATEPKRKEAPKATPKKFFEDPVPKRKMADAPTSPKNKNPRPSSLSAQSSRTPAGKKRGVKFEMKYDLPVAVGFISPPSSSKTRPSQPATSPISTQKGQKQMGKKRTTKGKKSV</sequence>
<dbReference type="SMART" id="SM00327">
    <property type="entry name" value="VWA"/>
    <property type="match status" value="1"/>
</dbReference>
<dbReference type="PROSITE" id="PS50261">
    <property type="entry name" value="G_PROTEIN_RECEP_F2_4"/>
    <property type="match status" value="1"/>
</dbReference>
<dbReference type="Proteomes" id="UP001159428">
    <property type="component" value="Unassembled WGS sequence"/>
</dbReference>
<keyword evidence="10" id="KW-1185">Reference proteome</keyword>
<gene>
    <name evidence="9" type="ORF">PMEA_00021256</name>
</gene>
<feature type="domain" description="G-protein coupled receptors family 2 profile 2" evidence="8">
    <location>
        <begin position="1053"/>
        <end position="1256"/>
    </location>
</feature>
<feature type="transmembrane region" description="Helical" evidence="6">
    <location>
        <begin position="1156"/>
        <end position="1179"/>
    </location>
</feature>
<feature type="region of interest" description="Disordered" evidence="5">
    <location>
        <begin position="1285"/>
        <end position="1502"/>
    </location>
</feature>
<feature type="compositionally biased region" description="Basic and acidic residues" evidence="5">
    <location>
        <begin position="1285"/>
        <end position="1294"/>
    </location>
</feature>
<evidence type="ECO:0000256" key="2">
    <source>
        <dbReference type="ARBA" id="ARBA00022692"/>
    </source>
</evidence>
<comment type="caution">
    <text evidence="9">The sequence shown here is derived from an EMBL/GenBank/DDBJ whole genome shotgun (WGS) entry which is preliminary data.</text>
</comment>
<evidence type="ECO:0000259" key="7">
    <source>
        <dbReference type="PROSITE" id="PS50234"/>
    </source>
</evidence>
<dbReference type="SUPFAM" id="SSF81321">
    <property type="entry name" value="Family A G protein-coupled receptor-like"/>
    <property type="match status" value="1"/>
</dbReference>
<feature type="compositionally biased region" description="Polar residues" evidence="5">
    <location>
        <begin position="1465"/>
        <end position="1487"/>
    </location>
</feature>
<protein>
    <recommendedName>
        <fullName evidence="11">VWFA domain-containing protein</fullName>
    </recommendedName>
</protein>
<dbReference type="Gene3D" id="1.10.530.10">
    <property type="match status" value="1"/>
</dbReference>
<dbReference type="SUPFAM" id="SSF53300">
    <property type="entry name" value="vWA-like"/>
    <property type="match status" value="1"/>
</dbReference>
<dbReference type="PANTHER" id="PTHR24020:SF20">
    <property type="entry name" value="PH DOMAIN-CONTAINING PROTEIN"/>
    <property type="match status" value="1"/>
</dbReference>
<dbReference type="InterPro" id="IPR017981">
    <property type="entry name" value="GPCR_2-like_7TM"/>
</dbReference>
<feature type="compositionally biased region" description="Basic and acidic residues" evidence="5">
    <location>
        <begin position="1311"/>
        <end position="1320"/>
    </location>
</feature>
<dbReference type="Pfam" id="PF00002">
    <property type="entry name" value="7tm_2"/>
    <property type="match status" value="1"/>
</dbReference>
<reference evidence="9 10" key="1">
    <citation type="submission" date="2022-05" db="EMBL/GenBank/DDBJ databases">
        <authorList>
            <consortium name="Genoscope - CEA"/>
            <person name="William W."/>
        </authorList>
    </citation>
    <scope>NUCLEOTIDE SEQUENCE [LARGE SCALE GENOMIC DNA]</scope>
</reference>
<feature type="compositionally biased region" description="Basic and acidic residues" evidence="5">
    <location>
        <begin position="1349"/>
        <end position="1361"/>
    </location>
</feature>